<organism evidence="2 3">
    <name type="scientific">Sphingobacterium zhuxiongii</name>
    <dbReference type="NCBI Taxonomy" id="2662364"/>
    <lineage>
        <taxon>Bacteria</taxon>
        <taxon>Pseudomonadati</taxon>
        <taxon>Bacteroidota</taxon>
        <taxon>Sphingobacteriia</taxon>
        <taxon>Sphingobacteriales</taxon>
        <taxon>Sphingobacteriaceae</taxon>
        <taxon>Sphingobacterium</taxon>
    </lineage>
</organism>
<gene>
    <name evidence="2" type="ORF">GFH32_00740</name>
</gene>
<reference evidence="2 3" key="1">
    <citation type="submission" date="2019-10" db="EMBL/GenBank/DDBJ databases">
        <authorList>
            <person name="Dong K."/>
        </authorList>
    </citation>
    <scope>NUCLEOTIDE SEQUENCE [LARGE SCALE GENOMIC DNA]</scope>
    <source>
        <strain evidence="3">dk4302</strain>
    </source>
</reference>
<evidence type="ECO:0000259" key="1">
    <source>
        <dbReference type="Pfam" id="PF04734"/>
    </source>
</evidence>
<dbReference type="AlphaFoldDB" id="A0A5Q0Q6R1"/>
<accession>A0A5Q0Q6R1</accession>
<protein>
    <recommendedName>
        <fullName evidence="1">Neutral/alkaline non-lysosomal ceramidase N-terminal domain-containing protein</fullName>
    </recommendedName>
</protein>
<dbReference type="InterPro" id="IPR031329">
    <property type="entry name" value="NEUT/ALK_ceramidase_N"/>
</dbReference>
<sequence length="486" mass="53816">MERKLEKQTVSQLLLAVLCLLSATMSYGQQRTFKAGAATTVITPYLGGGIVGNFGIPPEAKNIHDELHARSLVLDDGESKIAFIICDNIGLARKVCDAAKQEINERTGIPTDHILIAGTHTHSATSAEGEGPKRRGWSQGEPLDRYQDLLATRIADAVDMAVYRLEPAKIGWGSVNIPEHVFNRRWHMKELVVNPFGEKEPVRFNPGIGNPEIVKPAGPTDPEVSFLSIQALDGRSIALLANYSLHYIGGVPKHDISADYFAVFANRMQELLLKDNTETPFVGIMTNGTSGDINNVNVQGKSPKDAPYQKMKFVANDIAEKVHRSLQGVKYQPWLKLQAKQSEQKLTVRKPTEKQLALAKQIFALPEGAKPINHPLERTYADRITQLQNEWPSEISVVLQTFRIGDLQIAAIPFETFAESGLALKAQYPKNKTFTITFANGSYGYLPTPEQHKLGGYETWLGTNRVEIEASRKIFGTLTNLFSLMN</sequence>
<keyword evidence="3" id="KW-1185">Reference proteome</keyword>
<dbReference type="EMBL" id="CP045652">
    <property type="protein sequence ID" value="QGA24934.1"/>
    <property type="molecule type" value="Genomic_DNA"/>
</dbReference>
<proteinExistence type="predicted"/>
<dbReference type="RefSeq" id="WP_153509256.1">
    <property type="nucleotide sequence ID" value="NZ_CP045652.1"/>
</dbReference>
<dbReference type="Proteomes" id="UP000326921">
    <property type="component" value="Chromosome"/>
</dbReference>
<dbReference type="Pfam" id="PF04734">
    <property type="entry name" value="Ceramidase_alk"/>
    <property type="match status" value="1"/>
</dbReference>
<feature type="domain" description="Neutral/alkaline non-lysosomal ceramidase N-terminal" evidence="1">
    <location>
        <begin position="59"/>
        <end position="303"/>
    </location>
</feature>
<evidence type="ECO:0000313" key="3">
    <source>
        <dbReference type="Proteomes" id="UP000326921"/>
    </source>
</evidence>
<name>A0A5Q0Q6R1_9SPHI</name>
<dbReference type="KEGG" id="sphe:GFH32_00740"/>
<evidence type="ECO:0000313" key="2">
    <source>
        <dbReference type="EMBL" id="QGA24934.1"/>
    </source>
</evidence>